<evidence type="ECO:0000256" key="1">
    <source>
        <dbReference type="ARBA" id="ARBA00004651"/>
    </source>
</evidence>
<comment type="subcellular location">
    <subcellularLocation>
        <location evidence="1">Cell membrane</location>
        <topology evidence="1">Multi-pass membrane protein</topology>
    </subcellularLocation>
</comment>
<feature type="domain" description="Membrane transport protein MMPL" evidence="9">
    <location>
        <begin position="409"/>
        <end position="719"/>
    </location>
</feature>
<evidence type="ECO:0000313" key="10">
    <source>
        <dbReference type="EMBL" id="NMN95052.1"/>
    </source>
</evidence>
<accession>A0A848KEB0</accession>
<dbReference type="InterPro" id="IPR004869">
    <property type="entry name" value="MMPL_dom"/>
</dbReference>
<dbReference type="AlphaFoldDB" id="A0A848KEB0"/>
<dbReference type="EMBL" id="VCQU01000002">
    <property type="protein sequence ID" value="NMN95052.1"/>
    <property type="molecule type" value="Genomic_DNA"/>
</dbReference>
<organism evidence="10 11">
    <name type="scientific">Antrihabitans stalactiti</name>
    <dbReference type="NCBI Taxonomy" id="2584121"/>
    <lineage>
        <taxon>Bacteria</taxon>
        <taxon>Bacillati</taxon>
        <taxon>Actinomycetota</taxon>
        <taxon>Actinomycetes</taxon>
        <taxon>Mycobacteriales</taxon>
        <taxon>Nocardiaceae</taxon>
        <taxon>Antrihabitans</taxon>
    </lineage>
</organism>
<feature type="transmembrane region" description="Helical" evidence="8">
    <location>
        <begin position="309"/>
        <end position="333"/>
    </location>
</feature>
<dbReference type="SUPFAM" id="SSF82866">
    <property type="entry name" value="Multidrug efflux transporter AcrB transmembrane domain"/>
    <property type="match status" value="2"/>
</dbReference>
<evidence type="ECO:0000256" key="5">
    <source>
        <dbReference type="ARBA" id="ARBA00022989"/>
    </source>
</evidence>
<evidence type="ECO:0000256" key="7">
    <source>
        <dbReference type="SAM" id="MobiDB-lite"/>
    </source>
</evidence>
<feature type="transmembrane region" description="Helical" evidence="8">
    <location>
        <begin position="568"/>
        <end position="587"/>
    </location>
</feature>
<evidence type="ECO:0000256" key="6">
    <source>
        <dbReference type="ARBA" id="ARBA00023136"/>
    </source>
</evidence>
<evidence type="ECO:0000259" key="9">
    <source>
        <dbReference type="Pfam" id="PF03176"/>
    </source>
</evidence>
<feature type="transmembrane region" description="Helical" evidence="8">
    <location>
        <begin position="178"/>
        <end position="197"/>
    </location>
</feature>
<proteinExistence type="inferred from homology"/>
<keyword evidence="11" id="KW-1185">Reference proteome</keyword>
<feature type="transmembrane region" description="Helical" evidence="8">
    <location>
        <begin position="204"/>
        <end position="225"/>
    </location>
</feature>
<comment type="caution">
    <text evidence="10">The sequence shown here is derived from an EMBL/GenBank/DDBJ whole genome shotgun (WGS) entry which is preliminary data.</text>
</comment>
<sequence length="762" mass="80519">MLTRLAAMVVRYPRAVLAGALAIVVLALVFGASAAEHLKAGGFTAADAESTRASTLLADEFHTGEPNLILLVTAPGGVDTPAARSVGEGLTAALDAEPDVSAVESYWAAPQGISATLRSDDGTSAVVTARIAGDDTVVPNRAGEITDRLTGEHDGIVVRAGGFGPVEHEINDRITADLAVAEAIAIPLTALLLIWVFGSIIAALLPLAIGLFSIISTLAILRAVALVSDVSIYSLNMTTALGLALAIDYSLFIVSRFREELGRGLAPEQAVLRTVQTAGRTVLFSAITVALSLATLVVFPQYFLKSFAYAGLAVVATASFAALVILPAALILLGRRVDALDVRAPLRRLFRRPPRPPVDEARTFWYRLVRVVMRHATPISVVVVALLLLLGSPFLAAEFGSADDRVLSDQATSRQVGDLLREDFGQNVTSTVVAVLPEFRDTPGALADYASDLSTVKSVGEVTSAAGIFEAGQLVSPAPPGMSNDRSTYLSIATDTDPFSPDGQAQLDALRAVHSPAPALFTGAAAQNRDAIDTLGARIPLAFALIALATFVVLFMFTGSLVLPLKALVVNTLSLTAAFGAMVWVFQNGHLSGLLGFTATGFLIPSMPILMFCIAFGMSMDYEVFLLSRIRDEWMRSDQRAEDNSIAVAKGVARTGRIITAAAALMAIVFFSMITSQVSFIQLFGLGLTITILADATLIRGILVPALMQLMGTFNWWAPAPLARFHNRIGIEESDSEDRPTALVGTGGSDTSPRNTGRHRRS</sequence>
<feature type="transmembrane region" description="Helical" evidence="8">
    <location>
        <begin position="376"/>
        <end position="396"/>
    </location>
</feature>
<evidence type="ECO:0000256" key="4">
    <source>
        <dbReference type="ARBA" id="ARBA00022692"/>
    </source>
</evidence>
<feature type="transmembrane region" description="Helical" evidence="8">
    <location>
        <begin position="658"/>
        <end position="674"/>
    </location>
</feature>
<dbReference type="PANTHER" id="PTHR33406:SF11">
    <property type="entry name" value="MEMBRANE PROTEIN SCO6666-RELATED"/>
    <property type="match status" value="1"/>
</dbReference>
<evidence type="ECO:0000256" key="8">
    <source>
        <dbReference type="SAM" id="Phobius"/>
    </source>
</evidence>
<dbReference type="Proteomes" id="UP000535543">
    <property type="component" value="Unassembled WGS sequence"/>
</dbReference>
<dbReference type="PANTHER" id="PTHR33406">
    <property type="entry name" value="MEMBRANE PROTEIN MJ1562-RELATED"/>
    <property type="match status" value="1"/>
</dbReference>
<keyword evidence="4 8" id="KW-0812">Transmembrane</keyword>
<gene>
    <name evidence="10" type="ORF">FGL95_08395</name>
</gene>
<dbReference type="Gene3D" id="1.20.1640.10">
    <property type="entry name" value="Multidrug efflux transporter AcrB transmembrane domain"/>
    <property type="match status" value="2"/>
</dbReference>
<feature type="domain" description="Membrane transport protein MMPL" evidence="9">
    <location>
        <begin position="44"/>
        <end position="378"/>
    </location>
</feature>
<dbReference type="GO" id="GO:0005886">
    <property type="term" value="C:plasma membrane"/>
    <property type="evidence" value="ECO:0007669"/>
    <property type="project" value="UniProtKB-SubCell"/>
</dbReference>
<feature type="transmembrane region" description="Helical" evidence="8">
    <location>
        <begin position="231"/>
        <end position="254"/>
    </location>
</feature>
<keyword evidence="3" id="KW-1003">Cell membrane</keyword>
<feature type="region of interest" description="Disordered" evidence="7">
    <location>
        <begin position="734"/>
        <end position="762"/>
    </location>
</feature>
<keyword evidence="5 8" id="KW-1133">Transmembrane helix</keyword>
<keyword evidence="6 8" id="KW-0472">Membrane</keyword>
<evidence type="ECO:0000313" key="11">
    <source>
        <dbReference type="Proteomes" id="UP000535543"/>
    </source>
</evidence>
<protein>
    <submittedName>
        <fullName evidence="10">MMPL family transporter</fullName>
    </submittedName>
</protein>
<evidence type="ECO:0000256" key="3">
    <source>
        <dbReference type="ARBA" id="ARBA00022475"/>
    </source>
</evidence>
<reference evidence="10 11" key="1">
    <citation type="submission" date="2019-05" db="EMBL/GenBank/DDBJ databases">
        <authorList>
            <person name="Lee S.D."/>
        </authorList>
    </citation>
    <scope>NUCLEOTIDE SEQUENCE [LARGE SCALE GENOMIC DNA]</scope>
    <source>
        <strain evidence="10 11">YC2-7</strain>
    </source>
</reference>
<feature type="transmembrane region" description="Helical" evidence="8">
    <location>
        <begin position="282"/>
        <end position="303"/>
    </location>
</feature>
<dbReference type="InterPro" id="IPR050545">
    <property type="entry name" value="Mycobact_MmpL"/>
</dbReference>
<feature type="transmembrane region" description="Helical" evidence="8">
    <location>
        <begin position="539"/>
        <end position="563"/>
    </location>
</feature>
<feature type="transmembrane region" description="Helical" evidence="8">
    <location>
        <begin position="607"/>
        <end position="627"/>
    </location>
</feature>
<evidence type="ECO:0000256" key="2">
    <source>
        <dbReference type="ARBA" id="ARBA00010157"/>
    </source>
</evidence>
<comment type="similarity">
    <text evidence="2">Belongs to the resistance-nodulation-cell division (RND) (TC 2.A.6) family. MmpL subfamily.</text>
</comment>
<reference evidence="10 11" key="2">
    <citation type="submission" date="2020-06" db="EMBL/GenBank/DDBJ databases">
        <title>Antribacter stalactiti gen. nov., sp. nov., a new member of the family Nacardiaceae isolated from a cave.</title>
        <authorList>
            <person name="Kim I.S."/>
        </authorList>
    </citation>
    <scope>NUCLEOTIDE SEQUENCE [LARGE SCALE GENOMIC DNA]</scope>
    <source>
        <strain evidence="10 11">YC2-7</strain>
    </source>
</reference>
<dbReference type="Pfam" id="PF03176">
    <property type="entry name" value="MMPL"/>
    <property type="match status" value="2"/>
</dbReference>
<name>A0A848KEB0_9NOCA</name>